<dbReference type="InParanoid" id="A8P9R9"/>
<dbReference type="eggNOG" id="ENOG502SAM6">
    <property type="taxonomic scope" value="Eukaryota"/>
</dbReference>
<feature type="domain" description="F-box" evidence="2">
    <location>
        <begin position="82"/>
        <end position="131"/>
    </location>
</feature>
<feature type="compositionally biased region" description="Polar residues" evidence="1">
    <location>
        <begin position="57"/>
        <end position="66"/>
    </location>
</feature>
<comment type="caution">
    <text evidence="3">The sequence shown here is derived from an EMBL/GenBank/DDBJ whole genome shotgun (WGS) entry which is preliminary data.</text>
</comment>
<dbReference type="Pfam" id="PF00646">
    <property type="entry name" value="F-box"/>
    <property type="match status" value="1"/>
</dbReference>
<evidence type="ECO:0000313" key="3">
    <source>
        <dbReference type="EMBL" id="EAU81971.2"/>
    </source>
</evidence>
<dbReference type="HOGENOM" id="CLU_010790_2_1_1"/>
<feature type="compositionally biased region" description="Acidic residues" evidence="1">
    <location>
        <begin position="16"/>
        <end position="28"/>
    </location>
</feature>
<dbReference type="GeneID" id="6016443"/>
<dbReference type="OrthoDB" id="2322499at2759"/>
<dbReference type="EMBL" id="AACS02000002">
    <property type="protein sequence ID" value="EAU81971.2"/>
    <property type="molecule type" value="Genomic_DNA"/>
</dbReference>
<keyword evidence="4" id="KW-1185">Reference proteome</keyword>
<proteinExistence type="predicted"/>
<accession>A8P9R9</accession>
<dbReference type="CDD" id="cd09917">
    <property type="entry name" value="F-box_SF"/>
    <property type="match status" value="1"/>
</dbReference>
<dbReference type="OMA" id="HNILAND"/>
<feature type="region of interest" description="Disordered" evidence="1">
    <location>
        <begin position="1"/>
        <end position="76"/>
    </location>
</feature>
<dbReference type="KEGG" id="cci:CC1G_09157"/>
<name>A8P9R9_COPC7</name>
<dbReference type="Proteomes" id="UP000001861">
    <property type="component" value="Unassembled WGS sequence"/>
</dbReference>
<protein>
    <recommendedName>
        <fullName evidence="2">F-box domain-containing protein</fullName>
    </recommendedName>
</protein>
<dbReference type="RefSeq" id="XP_001839823.2">
    <property type="nucleotide sequence ID" value="XM_001839771.2"/>
</dbReference>
<evidence type="ECO:0000259" key="2">
    <source>
        <dbReference type="PROSITE" id="PS50181"/>
    </source>
</evidence>
<dbReference type="AlphaFoldDB" id="A8P9R9"/>
<gene>
    <name evidence="3" type="ORF">CC1G_09157</name>
</gene>
<reference evidence="3 4" key="1">
    <citation type="journal article" date="2010" name="Proc. Natl. Acad. Sci. U.S.A.">
        <title>Insights into evolution of multicellular fungi from the assembled chromosomes of the mushroom Coprinopsis cinerea (Coprinus cinereus).</title>
        <authorList>
            <person name="Stajich J.E."/>
            <person name="Wilke S.K."/>
            <person name="Ahren D."/>
            <person name="Au C.H."/>
            <person name="Birren B.W."/>
            <person name="Borodovsky M."/>
            <person name="Burns C."/>
            <person name="Canback B."/>
            <person name="Casselton L.A."/>
            <person name="Cheng C.K."/>
            <person name="Deng J."/>
            <person name="Dietrich F.S."/>
            <person name="Fargo D.C."/>
            <person name="Farman M.L."/>
            <person name="Gathman A.C."/>
            <person name="Goldberg J."/>
            <person name="Guigo R."/>
            <person name="Hoegger P.J."/>
            <person name="Hooker J.B."/>
            <person name="Huggins A."/>
            <person name="James T.Y."/>
            <person name="Kamada T."/>
            <person name="Kilaru S."/>
            <person name="Kodira C."/>
            <person name="Kues U."/>
            <person name="Kupfer D."/>
            <person name="Kwan H.S."/>
            <person name="Lomsadze A."/>
            <person name="Li W."/>
            <person name="Lilly W.W."/>
            <person name="Ma L.J."/>
            <person name="Mackey A.J."/>
            <person name="Manning G."/>
            <person name="Martin F."/>
            <person name="Muraguchi H."/>
            <person name="Natvig D.O."/>
            <person name="Palmerini H."/>
            <person name="Ramesh M.A."/>
            <person name="Rehmeyer C.J."/>
            <person name="Roe B.A."/>
            <person name="Shenoy N."/>
            <person name="Stanke M."/>
            <person name="Ter-Hovhannisyan V."/>
            <person name="Tunlid A."/>
            <person name="Velagapudi R."/>
            <person name="Vision T.J."/>
            <person name="Zeng Q."/>
            <person name="Zolan M.E."/>
            <person name="Pukkila P.J."/>
        </authorList>
    </citation>
    <scope>NUCLEOTIDE SEQUENCE [LARGE SCALE GENOMIC DNA]</scope>
    <source>
        <strain evidence="4">Okayama-7 / 130 / ATCC MYA-4618 / FGSC 9003</strain>
    </source>
</reference>
<evidence type="ECO:0000256" key="1">
    <source>
        <dbReference type="SAM" id="MobiDB-lite"/>
    </source>
</evidence>
<dbReference type="PROSITE" id="PS50181">
    <property type="entry name" value="FBOX"/>
    <property type="match status" value="1"/>
</dbReference>
<dbReference type="SMART" id="SM00256">
    <property type="entry name" value="FBOX"/>
    <property type="match status" value="1"/>
</dbReference>
<dbReference type="InterPro" id="IPR036047">
    <property type="entry name" value="F-box-like_dom_sf"/>
</dbReference>
<organism evidence="3 4">
    <name type="scientific">Coprinopsis cinerea (strain Okayama-7 / 130 / ATCC MYA-4618 / FGSC 9003)</name>
    <name type="common">Inky cap fungus</name>
    <name type="synonym">Hormographiella aspergillata</name>
    <dbReference type="NCBI Taxonomy" id="240176"/>
    <lineage>
        <taxon>Eukaryota</taxon>
        <taxon>Fungi</taxon>
        <taxon>Dikarya</taxon>
        <taxon>Basidiomycota</taxon>
        <taxon>Agaricomycotina</taxon>
        <taxon>Agaricomycetes</taxon>
        <taxon>Agaricomycetidae</taxon>
        <taxon>Agaricales</taxon>
        <taxon>Agaricineae</taxon>
        <taxon>Psathyrellaceae</taxon>
        <taxon>Coprinopsis</taxon>
    </lineage>
</organism>
<sequence>MATRQSGRLKGKEIADYTEDLSSEDDELAPTGGPSGVKRKRKAKEATPKQQAPAKAGSSSTSNKNQALARPPKRRRGNRGALELLIEMPLDLLFEIFGKLDPADVLNLARASKDLRAILMSRSSAMIWREALSNVPDLPPCPDDLDEPTWVELAFGKRCQLCERSVAHTSVVWVLRFRACTRCLQERFNASMREHSIYELPQNVRNIMPSFTFGKSHHIWSVEQRPHRGRHFHTETFDRWMVEYKSLRHDPAKEKAWVAEKVAEWTPKYDHAKKCLEWVAKVEKARGRDLEAARDNRKECILKKLEGLGYSSYELYEKVDGVSIWTALPFKNLLKKDITDRAWNNVQEAAVAVAQRYRQARIERLNDDTIKSRYDLVVQLHDKCMKSLPINEFILSAGDLFLVPEVSSLLAETPLDQEMTLDNFNDIFDNIATIASRWESEARQTLLDRLRPKAAEILGVAPDSVTESALNLAFALVHRCEWHKYTEYNRESLDRDLHKFVRHTRPDGLPWNINCGYEVNVGEIDHRVAKLVQMGYDPKTVTCQELDGLGDIFECTACSNPVKGRMMLTWRLALTHSATHLQITKVDAETAEIIRGRMAEQALEAAARYHQPHLVCTHCRLEGTALTLRDHLDSAHGITDPTDDDAVVIRGRERRLADGYRYWKFRGTATKF</sequence>
<dbReference type="SUPFAM" id="SSF81383">
    <property type="entry name" value="F-box domain"/>
    <property type="match status" value="1"/>
</dbReference>
<dbReference type="VEuPathDB" id="FungiDB:CC1G_09157"/>
<dbReference type="InterPro" id="IPR001810">
    <property type="entry name" value="F-box_dom"/>
</dbReference>
<evidence type="ECO:0000313" key="4">
    <source>
        <dbReference type="Proteomes" id="UP000001861"/>
    </source>
</evidence>